<gene>
    <name evidence="3" type="ORF">CJ199_09970</name>
</gene>
<dbReference type="GO" id="GO:0008658">
    <property type="term" value="F:penicillin binding"/>
    <property type="evidence" value="ECO:0007669"/>
    <property type="project" value="InterPro"/>
</dbReference>
<dbReference type="PANTHER" id="PTHR30627">
    <property type="entry name" value="PEPTIDOGLYCAN D,D-TRANSPEPTIDASE"/>
    <property type="match status" value="1"/>
</dbReference>
<dbReference type="Pfam" id="PF00905">
    <property type="entry name" value="Transpeptidase"/>
    <property type="match status" value="1"/>
</dbReference>
<evidence type="ECO:0000259" key="1">
    <source>
        <dbReference type="Pfam" id="PF00905"/>
    </source>
</evidence>
<comment type="caution">
    <text evidence="3">The sequence shown here is derived from an EMBL/GenBank/DDBJ whole genome shotgun (WGS) entry which is preliminary data.</text>
</comment>
<dbReference type="OrthoDB" id="9766847at2"/>
<dbReference type="InterPro" id="IPR054120">
    <property type="entry name" value="PBPA_dimer"/>
</dbReference>
<dbReference type="GO" id="GO:0051301">
    <property type="term" value="P:cell division"/>
    <property type="evidence" value="ECO:0007669"/>
    <property type="project" value="UniProtKB-KW"/>
</dbReference>
<proteinExistence type="predicted"/>
<evidence type="ECO:0000313" key="3">
    <source>
        <dbReference type="EMBL" id="PMD04688.1"/>
    </source>
</evidence>
<keyword evidence="3" id="KW-0131">Cell cycle</keyword>
<feature type="domain" description="Penicillin binding protein A dimerisation" evidence="2">
    <location>
        <begin position="52"/>
        <end position="138"/>
    </location>
</feature>
<dbReference type="GO" id="GO:0071972">
    <property type="term" value="F:peptidoglycan L,D-transpeptidase activity"/>
    <property type="evidence" value="ECO:0007669"/>
    <property type="project" value="TreeGrafter"/>
</dbReference>
<keyword evidence="3" id="KW-0132">Cell division</keyword>
<dbReference type="SUPFAM" id="SSF56601">
    <property type="entry name" value="beta-lactamase/transpeptidase-like"/>
    <property type="match status" value="1"/>
</dbReference>
<dbReference type="GO" id="GO:0005886">
    <property type="term" value="C:plasma membrane"/>
    <property type="evidence" value="ECO:0007669"/>
    <property type="project" value="TreeGrafter"/>
</dbReference>
<dbReference type="Gene3D" id="3.90.1310.10">
    <property type="entry name" value="Penicillin-binding protein 2a (Domain 2)"/>
    <property type="match status" value="1"/>
</dbReference>
<dbReference type="InterPro" id="IPR050515">
    <property type="entry name" value="Beta-lactam/transpept"/>
</dbReference>
<dbReference type="Gene3D" id="3.40.710.10">
    <property type="entry name" value="DD-peptidase/beta-lactamase superfamily"/>
    <property type="match status" value="1"/>
</dbReference>
<reference evidence="3 4" key="1">
    <citation type="submission" date="2017-09" db="EMBL/GenBank/DDBJ databases">
        <title>Bacterial strain isolated from the female urinary microbiota.</title>
        <authorList>
            <person name="Thomas-White K."/>
            <person name="Kumar N."/>
            <person name="Forster S."/>
            <person name="Putonti C."/>
            <person name="Lawley T."/>
            <person name="Wolfe A.J."/>
        </authorList>
    </citation>
    <scope>NUCLEOTIDE SEQUENCE [LARGE SCALE GENOMIC DNA]</scope>
    <source>
        <strain evidence="3 4">UMB1301</strain>
    </source>
</reference>
<dbReference type="GO" id="GO:0071555">
    <property type="term" value="P:cell wall organization"/>
    <property type="evidence" value="ECO:0007669"/>
    <property type="project" value="TreeGrafter"/>
</dbReference>
<feature type="domain" description="Penicillin-binding protein transpeptidase" evidence="1">
    <location>
        <begin position="159"/>
        <end position="484"/>
    </location>
</feature>
<dbReference type="AlphaFoldDB" id="A0A2N6VKY2"/>
<evidence type="ECO:0000259" key="2">
    <source>
        <dbReference type="Pfam" id="PF21922"/>
    </source>
</evidence>
<dbReference type="InterPro" id="IPR012338">
    <property type="entry name" value="Beta-lactam/transpept-like"/>
</dbReference>
<dbReference type="RefSeq" id="WP_102239332.1">
    <property type="nucleotide sequence ID" value="NZ_PNHK01000004.1"/>
</dbReference>
<evidence type="ECO:0000313" key="4">
    <source>
        <dbReference type="Proteomes" id="UP000235598"/>
    </source>
</evidence>
<dbReference type="Proteomes" id="UP000235598">
    <property type="component" value="Unassembled WGS sequence"/>
</dbReference>
<dbReference type="InterPro" id="IPR001460">
    <property type="entry name" value="PCN-bd_Tpept"/>
</dbReference>
<dbReference type="Pfam" id="PF21922">
    <property type="entry name" value="PBP_dimer_2"/>
    <property type="match status" value="1"/>
</dbReference>
<dbReference type="PANTHER" id="PTHR30627:SF24">
    <property type="entry name" value="PENICILLIN-BINDING PROTEIN 4B"/>
    <property type="match status" value="1"/>
</dbReference>
<dbReference type="EMBL" id="PNHK01000004">
    <property type="protein sequence ID" value="PMD04688.1"/>
    <property type="molecule type" value="Genomic_DNA"/>
</dbReference>
<accession>A0A2N6VKY2</accession>
<protein>
    <submittedName>
        <fullName evidence="3">Cell division protein FtsI</fullName>
    </submittedName>
</protein>
<name>A0A2N6VKY2_9MICO</name>
<sequence>MNKPLKHVAVVGFVMFAFLFGSTSYVQYFAAESLNENSLNNRTVIEELSRNRGPILVDGEPVALSNPVDDQFKFQRTYGSKQLPAKMYSPVTGFFSITSGATGLERTEGSLLAGTDDKLFYDRISGWLTGQEPTGAAVELTLNPKAQRAAYEALDGQKGAAVAMNPKTGEVLAMVSTPGFDPNDMATHDRKDAEAAYKSALKDPDKPLYNRAIGGNLYPPGSVFKLVTAAAALESGDYTEDTEIDAPNALKLPQTSHTIKNAGGSTCADGKKATLKHSIMKSCNTPIAKLGMDLGADAMNKQAEKFGFGDNFTMPLKVSASTFPESPNEPELAQSAIGQFEVKTTPLQVCMVTAAIANGGTEMRPNLISEVRNARTLETIDKPKPREYSRPISKDTARQLSDMMVDVVEKGTGTAASISGVKVAGKTGTAQHAQGAAPHAWFTGFAPADDPQVAVAVVVESGGNAGNQASGGRVAGPIAKKVMEAVVNE</sequence>
<organism evidence="3 4">
    <name type="scientific">Brevibacterium paucivorans</name>
    <dbReference type="NCBI Taxonomy" id="170994"/>
    <lineage>
        <taxon>Bacteria</taxon>
        <taxon>Bacillati</taxon>
        <taxon>Actinomycetota</taxon>
        <taxon>Actinomycetes</taxon>
        <taxon>Micrococcales</taxon>
        <taxon>Brevibacteriaceae</taxon>
        <taxon>Brevibacterium</taxon>
    </lineage>
</organism>